<reference evidence="11" key="1">
    <citation type="submission" date="2020-09" db="EMBL/GenBank/DDBJ databases">
        <authorList>
            <person name="Kim M.K."/>
        </authorList>
    </citation>
    <scope>NUCLEOTIDE SEQUENCE</scope>
    <source>
        <strain evidence="11">BT664</strain>
    </source>
</reference>
<evidence type="ECO:0000256" key="3">
    <source>
        <dbReference type="ARBA" id="ARBA00022840"/>
    </source>
</evidence>
<dbReference type="RefSeq" id="WP_191005171.1">
    <property type="nucleotide sequence ID" value="NZ_JACXAD010000010.1"/>
</dbReference>
<comment type="function">
    <text evidence="8">Catalyzes the attachment of tyrosine to tRNA(Tyr) in a two-step reaction: tyrosine is first activated by ATP to form Tyr-AMP and then transferred to the acceptor end of tRNA(Tyr).</text>
</comment>
<evidence type="ECO:0000256" key="5">
    <source>
        <dbReference type="ARBA" id="ARBA00022917"/>
    </source>
</evidence>
<dbReference type="Gene3D" id="1.10.240.10">
    <property type="entry name" value="Tyrosyl-Transfer RNA Synthetase"/>
    <property type="match status" value="1"/>
</dbReference>
<dbReference type="PROSITE" id="PS00178">
    <property type="entry name" value="AA_TRNA_LIGASE_I"/>
    <property type="match status" value="1"/>
</dbReference>
<dbReference type="EC" id="6.1.1.1" evidence="8"/>
<dbReference type="InterPro" id="IPR054608">
    <property type="entry name" value="SYY-like_C"/>
</dbReference>
<dbReference type="EMBL" id="JACXAD010000010">
    <property type="protein sequence ID" value="MBD2768359.1"/>
    <property type="molecule type" value="Genomic_DNA"/>
</dbReference>
<dbReference type="CDD" id="cd00165">
    <property type="entry name" value="S4"/>
    <property type="match status" value="1"/>
</dbReference>
<dbReference type="NCBIfam" id="TIGR00234">
    <property type="entry name" value="tyrS"/>
    <property type="match status" value="2"/>
</dbReference>
<keyword evidence="12" id="KW-1185">Reference proteome</keyword>
<evidence type="ECO:0000313" key="11">
    <source>
        <dbReference type="EMBL" id="MBD2768359.1"/>
    </source>
</evidence>
<comment type="catalytic activity">
    <reaction evidence="7 8">
        <text>tRNA(Tyr) + L-tyrosine + ATP = L-tyrosyl-tRNA(Tyr) + AMP + diphosphate + H(+)</text>
        <dbReference type="Rhea" id="RHEA:10220"/>
        <dbReference type="Rhea" id="RHEA-COMP:9706"/>
        <dbReference type="Rhea" id="RHEA-COMP:9707"/>
        <dbReference type="ChEBI" id="CHEBI:15378"/>
        <dbReference type="ChEBI" id="CHEBI:30616"/>
        <dbReference type="ChEBI" id="CHEBI:33019"/>
        <dbReference type="ChEBI" id="CHEBI:58315"/>
        <dbReference type="ChEBI" id="CHEBI:78442"/>
        <dbReference type="ChEBI" id="CHEBI:78536"/>
        <dbReference type="ChEBI" id="CHEBI:456215"/>
        <dbReference type="EC" id="6.1.1.1"/>
    </reaction>
</comment>
<name>A0A927BE04_9BACT</name>
<keyword evidence="4 9" id="KW-0694">RNA-binding</keyword>
<dbReference type="InterPro" id="IPR001412">
    <property type="entry name" value="aa-tRNA-synth_I_CS"/>
</dbReference>
<comment type="similarity">
    <text evidence="8">Belongs to the class-I aminoacyl-tRNA synthetase family. TyrS type 1 subfamily.</text>
</comment>
<organism evidence="11 12">
    <name type="scientific">Hymenobacter montanus</name>
    <dbReference type="NCBI Taxonomy" id="2771359"/>
    <lineage>
        <taxon>Bacteria</taxon>
        <taxon>Pseudomonadati</taxon>
        <taxon>Bacteroidota</taxon>
        <taxon>Cytophagia</taxon>
        <taxon>Cytophagales</taxon>
        <taxon>Hymenobacteraceae</taxon>
        <taxon>Hymenobacter</taxon>
    </lineage>
</organism>
<accession>A0A927BE04</accession>
<dbReference type="SUPFAM" id="SSF52374">
    <property type="entry name" value="Nucleotidylyl transferase"/>
    <property type="match status" value="1"/>
</dbReference>
<dbReference type="InterPro" id="IPR036986">
    <property type="entry name" value="S4_RNA-bd_sf"/>
</dbReference>
<proteinExistence type="inferred from homology"/>
<dbReference type="InterPro" id="IPR014729">
    <property type="entry name" value="Rossmann-like_a/b/a_fold"/>
</dbReference>
<evidence type="ECO:0000256" key="8">
    <source>
        <dbReference type="HAMAP-Rule" id="MF_02006"/>
    </source>
</evidence>
<comment type="caution">
    <text evidence="11">The sequence shown here is derived from an EMBL/GenBank/DDBJ whole genome shotgun (WGS) entry which is preliminary data.</text>
</comment>
<evidence type="ECO:0000256" key="1">
    <source>
        <dbReference type="ARBA" id="ARBA00022598"/>
    </source>
</evidence>
<dbReference type="PANTHER" id="PTHR11766:SF0">
    <property type="entry name" value="TYROSINE--TRNA LIGASE, MITOCHONDRIAL"/>
    <property type="match status" value="1"/>
</dbReference>
<keyword evidence="2 8" id="KW-0547">Nucleotide-binding</keyword>
<dbReference type="GO" id="GO:0005524">
    <property type="term" value="F:ATP binding"/>
    <property type="evidence" value="ECO:0007669"/>
    <property type="project" value="UniProtKB-UniRule"/>
</dbReference>
<feature type="short sequence motif" description="'HIGH' region" evidence="8">
    <location>
        <begin position="38"/>
        <end position="47"/>
    </location>
</feature>
<dbReference type="InterPro" id="IPR002305">
    <property type="entry name" value="aa-tRNA-synth_Ic"/>
</dbReference>
<dbReference type="GO" id="GO:0004831">
    <property type="term" value="F:tyrosine-tRNA ligase activity"/>
    <property type="evidence" value="ECO:0007669"/>
    <property type="project" value="UniProtKB-UniRule"/>
</dbReference>
<dbReference type="Gene3D" id="3.40.50.620">
    <property type="entry name" value="HUPs"/>
    <property type="match status" value="1"/>
</dbReference>
<dbReference type="GO" id="GO:0003723">
    <property type="term" value="F:RNA binding"/>
    <property type="evidence" value="ECO:0007669"/>
    <property type="project" value="UniProtKB-KW"/>
</dbReference>
<dbReference type="GO" id="GO:0006437">
    <property type="term" value="P:tyrosyl-tRNA aminoacylation"/>
    <property type="evidence" value="ECO:0007669"/>
    <property type="project" value="UniProtKB-UniRule"/>
</dbReference>
<feature type="binding site" evidence="8">
    <location>
        <position position="175"/>
    </location>
    <ligand>
        <name>L-tyrosine</name>
        <dbReference type="ChEBI" id="CHEBI:58315"/>
    </ligand>
</feature>
<dbReference type="InterPro" id="IPR024088">
    <property type="entry name" value="Tyr-tRNA-ligase_bac-type"/>
</dbReference>
<evidence type="ECO:0000256" key="2">
    <source>
        <dbReference type="ARBA" id="ARBA00022741"/>
    </source>
</evidence>
<comment type="subcellular location">
    <subcellularLocation>
        <location evidence="8">Cytoplasm</location>
    </subcellularLocation>
</comment>
<dbReference type="AlphaFoldDB" id="A0A927BE04"/>
<dbReference type="InterPro" id="IPR024107">
    <property type="entry name" value="Tyr-tRNA-ligase_bac_1"/>
</dbReference>
<dbReference type="PRINTS" id="PR01040">
    <property type="entry name" value="TRNASYNTHTYR"/>
</dbReference>
<feature type="binding site" evidence="8">
    <location>
        <position position="179"/>
    </location>
    <ligand>
        <name>L-tyrosine</name>
        <dbReference type="ChEBI" id="CHEBI:58315"/>
    </ligand>
</feature>
<evidence type="ECO:0000256" key="6">
    <source>
        <dbReference type="ARBA" id="ARBA00023146"/>
    </source>
</evidence>
<dbReference type="Gene3D" id="3.10.290.10">
    <property type="entry name" value="RNA-binding S4 domain"/>
    <property type="match status" value="1"/>
</dbReference>
<dbReference type="Proteomes" id="UP000612233">
    <property type="component" value="Unassembled WGS sequence"/>
</dbReference>
<protein>
    <recommendedName>
        <fullName evidence="8">Tyrosine--tRNA ligase</fullName>
        <ecNumber evidence="8">6.1.1.1</ecNumber>
    </recommendedName>
    <alternativeName>
        <fullName evidence="8">Tyrosyl-tRNA synthetase</fullName>
        <shortName evidence="8">TyrRS</shortName>
    </alternativeName>
</protein>
<evidence type="ECO:0000256" key="9">
    <source>
        <dbReference type="PROSITE-ProRule" id="PRU00182"/>
    </source>
</evidence>
<feature type="binding site" evidence="8">
    <location>
        <position position="260"/>
    </location>
    <ligand>
        <name>ATP</name>
        <dbReference type="ChEBI" id="CHEBI:30616"/>
    </ligand>
</feature>
<dbReference type="CDD" id="cd00805">
    <property type="entry name" value="TyrRS_core"/>
    <property type="match status" value="1"/>
</dbReference>
<keyword evidence="1 8" id="KW-0436">Ligase</keyword>
<gene>
    <name evidence="8" type="primary">tyrS</name>
    <name evidence="11" type="ORF">IC235_10685</name>
</gene>
<dbReference type="Pfam" id="PF00579">
    <property type="entry name" value="tRNA-synt_1b"/>
    <property type="match status" value="1"/>
</dbReference>
<comment type="subunit">
    <text evidence="8">Homodimer.</text>
</comment>
<feature type="short sequence motif" description="'KMSKS' region" evidence="8">
    <location>
        <begin position="257"/>
        <end position="261"/>
    </location>
</feature>
<dbReference type="HAMAP" id="MF_02006">
    <property type="entry name" value="Tyr_tRNA_synth_type1"/>
    <property type="match status" value="1"/>
</dbReference>
<evidence type="ECO:0000259" key="10">
    <source>
        <dbReference type="Pfam" id="PF22421"/>
    </source>
</evidence>
<feature type="domain" description="Tyrosine--tRNA ligase SYY-like C-terminal" evidence="10">
    <location>
        <begin position="385"/>
        <end position="454"/>
    </location>
</feature>
<evidence type="ECO:0000256" key="4">
    <source>
        <dbReference type="ARBA" id="ARBA00022884"/>
    </source>
</evidence>
<evidence type="ECO:0000313" key="12">
    <source>
        <dbReference type="Proteomes" id="UP000612233"/>
    </source>
</evidence>
<keyword evidence="6 8" id="KW-0030">Aminoacyl-tRNA synthetase</keyword>
<feature type="binding site" evidence="8">
    <location>
        <position position="33"/>
    </location>
    <ligand>
        <name>L-tyrosine</name>
        <dbReference type="ChEBI" id="CHEBI:58315"/>
    </ligand>
</feature>
<dbReference type="GO" id="GO:0005829">
    <property type="term" value="C:cytosol"/>
    <property type="evidence" value="ECO:0007669"/>
    <property type="project" value="TreeGrafter"/>
</dbReference>
<dbReference type="SUPFAM" id="SSF55174">
    <property type="entry name" value="Alpha-L RNA-binding motif"/>
    <property type="match status" value="1"/>
</dbReference>
<keyword evidence="8" id="KW-0963">Cytoplasm</keyword>
<dbReference type="PROSITE" id="PS50889">
    <property type="entry name" value="S4"/>
    <property type="match status" value="1"/>
</dbReference>
<keyword evidence="5 8" id="KW-0648">Protein biosynthesis</keyword>
<evidence type="ECO:0000256" key="7">
    <source>
        <dbReference type="ARBA" id="ARBA00048248"/>
    </source>
</evidence>
<dbReference type="Pfam" id="PF22421">
    <property type="entry name" value="SYY_C-terminal"/>
    <property type="match status" value="1"/>
</dbReference>
<dbReference type="InterPro" id="IPR002307">
    <property type="entry name" value="Tyr-tRNA-ligase"/>
</dbReference>
<sequence>MDFIPELTWRGMFHDAMPGTAEHLATHAPVTGYIGFDPTAASLHIGNLATIMLLVHLQRAGHRPVALVGGATGMIGDPSGKSAERNLLDEATLRRNQEGIRAQLEKFLDFSEGPTGALVVNNYDWFKDFGFLQFLREVGKHLTVNYMMAKDSVKRRIDSSEDEFGDGISYTEFSYQLLQGYDFYHLYKTLNCTLQMGASDQWGNITTGTELIRRLTQEVKTSARESAATPSQIILPGRKSKAYALTGQLITKADGTKYGKSETGTVWLDPALTSPYQFYQFFYNADDADAPRLIRVFTLLTEPEILALEAEHAQAPHLRTLQKALARDVTTRVHSAEATEAAIAASEVLFGRGGRAALQALDEATLLDVCAAGVPHIRVLRTTFEAATAVSLLSEATLQKIFPSKGEARKMIQAGGVSINREKLASTDSPAAEMLLLTGKYLVVQKGKKNYFLIEVV</sequence>
<dbReference type="FunFam" id="1.10.240.10:FF:000001">
    <property type="entry name" value="Tyrosine--tRNA ligase"/>
    <property type="match status" value="1"/>
</dbReference>
<dbReference type="PANTHER" id="PTHR11766">
    <property type="entry name" value="TYROSYL-TRNA SYNTHETASE"/>
    <property type="match status" value="1"/>
</dbReference>
<keyword evidence="3 8" id="KW-0067">ATP-binding</keyword>